<protein>
    <submittedName>
        <fullName evidence="4">Membrane protein</fullName>
    </submittedName>
</protein>
<dbReference type="AlphaFoldDB" id="A0A171BJ98"/>
<evidence type="ECO:0000313" key="5">
    <source>
        <dbReference type="Proteomes" id="UP000077701"/>
    </source>
</evidence>
<reference evidence="5" key="2">
    <citation type="submission" date="2016-04" db="EMBL/GenBank/DDBJ databases">
        <title>Planomonospora sphaerica JCM9374 whole genome shotgun sequence.</title>
        <authorList>
            <person name="Suzuki T."/>
            <person name="Dohra H."/>
            <person name="Kodani S."/>
        </authorList>
    </citation>
    <scope>NUCLEOTIDE SEQUENCE [LARGE SCALE GENOMIC DNA]</scope>
    <source>
        <strain evidence="5">JCM 9374</strain>
    </source>
</reference>
<feature type="compositionally biased region" description="Low complexity" evidence="1">
    <location>
        <begin position="458"/>
        <end position="471"/>
    </location>
</feature>
<dbReference type="STRING" id="161355.PS9374_00812"/>
<dbReference type="PANTHER" id="PTHR33133">
    <property type="entry name" value="OS08G0107100 PROTEIN-RELATED"/>
    <property type="match status" value="1"/>
</dbReference>
<evidence type="ECO:0000259" key="3">
    <source>
        <dbReference type="Pfam" id="PF10110"/>
    </source>
</evidence>
<feature type="compositionally biased region" description="Gly residues" evidence="1">
    <location>
        <begin position="477"/>
        <end position="490"/>
    </location>
</feature>
<keyword evidence="2" id="KW-1133">Transmembrane helix</keyword>
<feature type="transmembrane region" description="Helical" evidence="2">
    <location>
        <begin position="382"/>
        <end position="411"/>
    </location>
</feature>
<feature type="transmembrane region" description="Helical" evidence="2">
    <location>
        <begin position="140"/>
        <end position="166"/>
    </location>
</feature>
<feature type="transmembrane region" description="Helical" evidence="2">
    <location>
        <begin position="186"/>
        <end position="214"/>
    </location>
</feature>
<feature type="region of interest" description="Disordered" evidence="1">
    <location>
        <begin position="432"/>
        <end position="511"/>
    </location>
</feature>
<keyword evidence="2" id="KW-0472">Membrane</keyword>
<feature type="transmembrane region" description="Helical" evidence="2">
    <location>
        <begin position="247"/>
        <end position="277"/>
    </location>
</feature>
<dbReference type="Proteomes" id="UP000077701">
    <property type="component" value="Unassembled WGS sequence"/>
</dbReference>
<evidence type="ECO:0000256" key="2">
    <source>
        <dbReference type="SAM" id="Phobius"/>
    </source>
</evidence>
<feature type="region of interest" description="Disordered" evidence="1">
    <location>
        <begin position="1"/>
        <end position="86"/>
    </location>
</feature>
<keyword evidence="2" id="KW-0812">Transmembrane</keyword>
<dbReference type="InterPro" id="IPR018476">
    <property type="entry name" value="GlyceroP-diester-Pdiesterase_M"/>
</dbReference>
<reference evidence="4 5" key="1">
    <citation type="journal article" date="2016" name="Genome Announc.">
        <title>Draft Genome Sequence of Planomonospora sphaerica JCM9374, a Rare Actinomycete.</title>
        <authorList>
            <person name="Dohra H."/>
            <person name="Suzuki T."/>
            <person name="Inoue Y."/>
            <person name="Kodani S."/>
        </authorList>
    </citation>
    <scope>NUCLEOTIDE SEQUENCE [LARGE SCALE GENOMIC DNA]</scope>
    <source>
        <strain evidence="4 5">JCM 9374</strain>
    </source>
</reference>
<sequence length="511" mass="51853">MSDGHGSSPDTPSGWASNQPPPYGGQGPAPWAAPGAGGTPPPPGPPPQQGPYGRQPPPPGGQPYGQPPPAGQPYGGQPYGQQAYGGAPYGQQAYGAAPGPYGYGTPPALKPGVIPLRPLTLGDIYNGAVQFIRDNPKATLGLSAAVAVALQVISLIITVVVLGSLAVTLTEMITSQGRSGDPDQVLAVMGGAIAGVFALVFVTLVIQMLGTVLLSGMLTSVLGRAVFGEHISIGEAWRLTRGRVLPLLGLAVLSAVMVYGAFIAIFFVGNVLLAVLIAANGPAWLAILLFIACLLGAVVVAAFLYTKLSLAGPVVVLERAGVGAAIGRSFHLVKGDFWRVFGILLLTAIVTGLVGMVMGLPFSFAGEAISPADPLTGLPTGIAGLTLTGLGGIIASTITYPFSAAVTALLYADRRMRGEAFDLVLQTAATDRGRGLGTSPEDLWHPSHAASHQAHGYGAPQAYGHPGHGAPPQGPAQGYGGPGQGYGGGYPPQDPGQGYGHPPQDPGAWPR</sequence>
<name>A0A171BJ98_9ACTN</name>
<evidence type="ECO:0000256" key="1">
    <source>
        <dbReference type="SAM" id="MobiDB-lite"/>
    </source>
</evidence>
<dbReference type="EMBL" id="BDCX01000002">
    <property type="protein sequence ID" value="GAT65180.1"/>
    <property type="molecule type" value="Genomic_DNA"/>
</dbReference>
<proteinExistence type="predicted"/>
<evidence type="ECO:0000313" key="4">
    <source>
        <dbReference type="EMBL" id="GAT65180.1"/>
    </source>
</evidence>
<feature type="compositionally biased region" description="Polar residues" evidence="1">
    <location>
        <begin position="8"/>
        <end position="18"/>
    </location>
</feature>
<comment type="caution">
    <text evidence="4">The sequence shown here is derived from an EMBL/GenBank/DDBJ whole genome shotgun (WGS) entry which is preliminary data.</text>
</comment>
<feature type="compositionally biased region" description="Pro residues" evidence="1">
    <location>
        <begin position="39"/>
        <end position="71"/>
    </location>
</feature>
<accession>A0A171BJ98</accession>
<dbReference type="RefSeq" id="WP_068894572.1">
    <property type="nucleotide sequence ID" value="NZ_BDCX01000002.1"/>
</dbReference>
<keyword evidence="5" id="KW-1185">Reference proteome</keyword>
<dbReference type="PANTHER" id="PTHR33133:SF1">
    <property type="entry name" value="EXPRESSED PROTEIN-RELATED"/>
    <property type="match status" value="1"/>
</dbReference>
<gene>
    <name evidence="4" type="ORF">PS9374_00812</name>
</gene>
<feature type="transmembrane region" description="Helical" evidence="2">
    <location>
        <begin position="337"/>
        <end position="362"/>
    </location>
</feature>
<feature type="domain" description="Glycerophosphoryl diester phosphodiesterase membrane" evidence="3">
    <location>
        <begin position="291"/>
        <end position="417"/>
    </location>
</feature>
<organism evidence="4 5">
    <name type="scientific">Planomonospora sphaerica</name>
    <dbReference type="NCBI Taxonomy" id="161355"/>
    <lineage>
        <taxon>Bacteria</taxon>
        <taxon>Bacillati</taxon>
        <taxon>Actinomycetota</taxon>
        <taxon>Actinomycetes</taxon>
        <taxon>Streptosporangiales</taxon>
        <taxon>Streptosporangiaceae</taxon>
        <taxon>Planomonospora</taxon>
    </lineage>
</organism>
<feature type="transmembrane region" description="Helical" evidence="2">
    <location>
        <begin position="283"/>
        <end position="305"/>
    </location>
</feature>
<dbReference type="Pfam" id="PF10110">
    <property type="entry name" value="GPDPase_memb"/>
    <property type="match status" value="1"/>
</dbReference>